<keyword evidence="13" id="KW-0732">Signal</keyword>
<dbReference type="GO" id="GO:0043679">
    <property type="term" value="C:axon terminus"/>
    <property type="evidence" value="ECO:0007669"/>
    <property type="project" value="TreeGrafter"/>
</dbReference>
<dbReference type="InterPro" id="IPR005821">
    <property type="entry name" value="Ion_trans_dom"/>
</dbReference>
<dbReference type="FunFam" id="1.10.287.70:FF:000028">
    <property type="entry name" value="potassium voltage-gated channel subfamily D member 3"/>
    <property type="match status" value="1"/>
</dbReference>
<dbReference type="GO" id="GO:0032590">
    <property type="term" value="C:dendrite membrane"/>
    <property type="evidence" value="ECO:0007669"/>
    <property type="project" value="TreeGrafter"/>
</dbReference>
<evidence type="ECO:0000256" key="12">
    <source>
        <dbReference type="SAM" id="Phobius"/>
    </source>
</evidence>
<dbReference type="AlphaFoldDB" id="A0A8S3ZQ88"/>
<dbReference type="EMBL" id="CAJHNH020004840">
    <property type="protein sequence ID" value="CAG5131744.1"/>
    <property type="molecule type" value="Genomic_DNA"/>
</dbReference>
<proteinExistence type="predicted"/>
<reference evidence="15" key="1">
    <citation type="submission" date="2021-04" db="EMBL/GenBank/DDBJ databases">
        <authorList>
            <consortium name="Molecular Ecology Group"/>
        </authorList>
    </citation>
    <scope>NUCLEOTIDE SEQUENCE</scope>
</reference>
<dbReference type="PRINTS" id="PR00169">
    <property type="entry name" value="KCHANNEL"/>
</dbReference>
<comment type="caution">
    <text evidence="15">The sequence shown here is derived from an EMBL/GenBank/DDBJ whole genome shotgun (WGS) entry which is preliminary data.</text>
</comment>
<dbReference type="GO" id="GO:0032809">
    <property type="term" value="C:neuronal cell body membrane"/>
    <property type="evidence" value="ECO:0007669"/>
    <property type="project" value="TreeGrafter"/>
</dbReference>
<evidence type="ECO:0000256" key="6">
    <source>
        <dbReference type="ARBA" id="ARBA00022882"/>
    </source>
</evidence>
<feature type="chain" id="PRO_5035935089" description="Ion transport domain-containing protein" evidence="13">
    <location>
        <begin position="22"/>
        <end position="410"/>
    </location>
</feature>
<accession>A0A8S3ZQ88</accession>
<organism evidence="15 16">
    <name type="scientific">Candidula unifasciata</name>
    <dbReference type="NCBI Taxonomy" id="100452"/>
    <lineage>
        <taxon>Eukaryota</taxon>
        <taxon>Metazoa</taxon>
        <taxon>Spiralia</taxon>
        <taxon>Lophotrochozoa</taxon>
        <taxon>Mollusca</taxon>
        <taxon>Gastropoda</taxon>
        <taxon>Heterobranchia</taxon>
        <taxon>Euthyneura</taxon>
        <taxon>Panpulmonata</taxon>
        <taxon>Eupulmonata</taxon>
        <taxon>Stylommatophora</taxon>
        <taxon>Helicina</taxon>
        <taxon>Helicoidea</taxon>
        <taxon>Geomitridae</taxon>
        <taxon>Candidula</taxon>
    </lineage>
</organism>
<dbReference type="InterPro" id="IPR027359">
    <property type="entry name" value="Volt_channel_dom_sf"/>
</dbReference>
<name>A0A8S3ZQ88_9EUPU</name>
<keyword evidence="6" id="KW-0851">Voltage-gated channel</keyword>
<dbReference type="Gene3D" id="1.10.287.70">
    <property type="match status" value="1"/>
</dbReference>
<dbReference type="GO" id="GO:0001508">
    <property type="term" value="P:action potential"/>
    <property type="evidence" value="ECO:0007669"/>
    <property type="project" value="TreeGrafter"/>
</dbReference>
<feature type="transmembrane region" description="Helical" evidence="12">
    <location>
        <begin position="294"/>
        <end position="323"/>
    </location>
</feature>
<feature type="transmembrane region" description="Helical" evidence="12">
    <location>
        <begin position="270"/>
        <end position="288"/>
    </location>
</feature>
<dbReference type="InterPro" id="IPR003968">
    <property type="entry name" value="K_chnl_volt-dep_Kv"/>
</dbReference>
<evidence type="ECO:0000256" key="7">
    <source>
        <dbReference type="ARBA" id="ARBA00022958"/>
    </source>
</evidence>
<keyword evidence="9" id="KW-0406">Ion transport</keyword>
<dbReference type="Gene3D" id="1.20.120.350">
    <property type="entry name" value="Voltage-gated potassium channels. Chain C"/>
    <property type="match status" value="1"/>
</dbReference>
<keyword evidence="5" id="KW-0631">Potassium channel</keyword>
<evidence type="ECO:0000256" key="5">
    <source>
        <dbReference type="ARBA" id="ARBA00022826"/>
    </source>
</evidence>
<dbReference type="Pfam" id="PF00520">
    <property type="entry name" value="Ion_trans"/>
    <property type="match status" value="1"/>
</dbReference>
<keyword evidence="3" id="KW-0633">Potassium transport</keyword>
<keyword evidence="8 12" id="KW-1133">Transmembrane helix</keyword>
<keyword evidence="10 12" id="KW-0472">Membrane</keyword>
<keyword evidence="16" id="KW-1185">Reference proteome</keyword>
<feature type="transmembrane region" description="Helical" evidence="12">
    <location>
        <begin position="237"/>
        <end position="258"/>
    </location>
</feature>
<evidence type="ECO:0000256" key="10">
    <source>
        <dbReference type="ARBA" id="ARBA00023136"/>
    </source>
</evidence>
<dbReference type="PRINTS" id="PR01491">
    <property type="entry name" value="KVCHANNEL"/>
</dbReference>
<evidence type="ECO:0000256" key="8">
    <source>
        <dbReference type="ARBA" id="ARBA00022989"/>
    </source>
</evidence>
<dbReference type="InterPro" id="IPR028325">
    <property type="entry name" value="VG_K_chnl"/>
</dbReference>
<evidence type="ECO:0000256" key="1">
    <source>
        <dbReference type="ARBA" id="ARBA00004141"/>
    </source>
</evidence>
<keyword evidence="4 12" id="KW-0812">Transmembrane</keyword>
<evidence type="ECO:0000256" key="13">
    <source>
        <dbReference type="SAM" id="SignalP"/>
    </source>
</evidence>
<dbReference type="SUPFAM" id="SSF81324">
    <property type="entry name" value="Voltage-gated potassium channels"/>
    <property type="match status" value="1"/>
</dbReference>
<evidence type="ECO:0000256" key="3">
    <source>
        <dbReference type="ARBA" id="ARBA00022538"/>
    </source>
</evidence>
<dbReference type="Proteomes" id="UP000678393">
    <property type="component" value="Unassembled WGS sequence"/>
</dbReference>
<keyword evidence="2" id="KW-0813">Transport</keyword>
<evidence type="ECO:0000313" key="15">
    <source>
        <dbReference type="EMBL" id="CAG5131744.1"/>
    </source>
</evidence>
<dbReference type="GO" id="GO:0005251">
    <property type="term" value="F:delayed rectifier potassium channel activity"/>
    <property type="evidence" value="ECO:0007669"/>
    <property type="project" value="TreeGrafter"/>
</dbReference>
<dbReference type="GO" id="GO:0042734">
    <property type="term" value="C:presynaptic membrane"/>
    <property type="evidence" value="ECO:0007669"/>
    <property type="project" value="TreeGrafter"/>
</dbReference>
<sequence length="410" mass="46970">AYAWVSIIFVFISIFSFCAETHPTFKVKAKDVTQFARFYDFLSLESIDWSKLMPQKNQTSKPHTNYTHSSEPTNIPTLDFGLSKKTNSSSRKITKRSAGIHDYILNCNARSAFLNIEEKKNNTDLGEKDLPHPALLLLDLICLTFFTMEYLTRFLCSPSKTFFVRALQNIVDFLAFAPDYVELVFLISDHHQTEGVAIMEMLFILRILRLCRIFRLIRHVPGLWILLYTLRASFNELMLMCVFLLIGMVVFATLVHFVEPDGIFNNIPVGFWWSVVTMTTVGYGDMYPQSPAGFFIGSCCAVAGLLMIAFTVPIIVSNFVLYYTHVQYGLARRDRELERRREEDESEFFNSRGRMDIDRMESIASLIVGLNEEPSMTHNRHTCALITNISEVQTSRLNVESLTLDTDGQT</sequence>
<gene>
    <name evidence="15" type="ORF">CUNI_LOCUS17302</name>
</gene>
<evidence type="ECO:0000313" key="16">
    <source>
        <dbReference type="Proteomes" id="UP000678393"/>
    </source>
</evidence>
<keyword evidence="7" id="KW-0630">Potassium</keyword>
<evidence type="ECO:0000256" key="9">
    <source>
        <dbReference type="ARBA" id="ARBA00023065"/>
    </source>
</evidence>
<dbReference type="GO" id="GO:0045211">
    <property type="term" value="C:postsynaptic membrane"/>
    <property type="evidence" value="ECO:0007669"/>
    <property type="project" value="TreeGrafter"/>
</dbReference>
<evidence type="ECO:0000256" key="2">
    <source>
        <dbReference type="ARBA" id="ARBA00022448"/>
    </source>
</evidence>
<dbReference type="PANTHER" id="PTHR11537:SF252">
    <property type="entry name" value="POTASSIUM VOLTAGE-GATED CHANNEL PROTEIN SHAW"/>
    <property type="match status" value="1"/>
</dbReference>
<evidence type="ECO:0000256" key="11">
    <source>
        <dbReference type="ARBA" id="ARBA00023303"/>
    </source>
</evidence>
<evidence type="ECO:0000259" key="14">
    <source>
        <dbReference type="Pfam" id="PF00520"/>
    </source>
</evidence>
<feature type="domain" description="Ion transport" evidence="14">
    <location>
        <begin position="128"/>
        <end position="324"/>
    </location>
</feature>
<keyword evidence="11" id="KW-0407">Ion channel</keyword>
<dbReference type="GO" id="GO:0008076">
    <property type="term" value="C:voltage-gated potassium channel complex"/>
    <property type="evidence" value="ECO:0007669"/>
    <property type="project" value="InterPro"/>
</dbReference>
<dbReference type="OrthoDB" id="10025005at2759"/>
<feature type="non-terminal residue" evidence="15">
    <location>
        <position position="1"/>
    </location>
</feature>
<evidence type="ECO:0000256" key="4">
    <source>
        <dbReference type="ARBA" id="ARBA00022692"/>
    </source>
</evidence>
<feature type="signal peptide" evidence="13">
    <location>
        <begin position="1"/>
        <end position="21"/>
    </location>
</feature>
<dbReference type="PANTHER" id="PTHR11537">
    <property type="entry name" value="VOLTAGE-GATED POTASSIUM CHANNEL"/>
    <property type="match status" value="1"/>
</dbReference>
<protein>
    <recommendedName>
        <fullName evidence="14">Ion transport domain-containing protein</fullName>
    </recommendedName>
</protein>
<comment type="subcellular location">
    <subcellularLocation>
        <location evidence="1">Membrane</location>
        <topology evidence="1">Multi-pass membrane protein</topology>
    </subcellularLocation>
</comment>